<feature type="region of interest" description="Disordered" evidence="1">
    <location>
        <begin position="240"/>
        <end position="284"/>
    </location>
</feature>
<feature type="region of interest" description="Disordered" evidence="1">
    <location>
        <begin position="56"/>
        <end position="78"/>
    </location>
</feature>
<dbReference type="EMBL" id="JANBUO010003719">
    <property type="protein sequence ID" value="KAJ2789732.1"/>
    <property type="molecule type" value="Genomic_DNA"/>
</dbReference>
<evidence type="ECO:0000313" key="3">
    <source>
        <dbReference type="Proteomes" id="UP001140094"/>
    </source>
</evidence>
<sequence>LYYDFSEIPLDDVDYGMPLRQPTVVTASGRHAPVLTQLSTGQLQYYYSHYPPYLQRPAGMQPQPPPPAPPQAYQQQGPLNAGMANQKRTGRQMRYSWSNIDEDSVVSEPGRNDNQSLFHSQSKTQLLLQQFYHLQNQQLQGIHPFYPHTRITEEQQQPLPPLQQQQQQQQVSLKAHKKLVPASTPARRRVQSVLHKSAYPLTATTAQEATAAGYYRRLSCGSSETEDQAGIGELSHQRQAIAPALRQVPEDKSTTVPSVAAGGENNTSKDSTAGNHFSKRNTIG</sequence>
<organism evidence="2 3">
    <name type="scientific">Coemansia guatemalensis</name>
    <dbReference type="NCBI Taxonomy" id="2761395"/>
    <lineage>
        <taxon>Eukaryota</taxon>
        <taxon>Fungi</taxon>
        <taxon>Fungi incertae sedis</taxon>
        <taxon>Zoopagomycota</taxon>
        <taxon>Kickxellomycotina</taxon>
        <taxon>Kickxellomycetes</taxon>
        <taxon>Kickxellales</taxon>
        <taxon>Kickxellaceae</taxon>
        <taxon>Coemansia</taxon>
    </lineage>
</organism>
<keyword evidence="3" id="KW-1185">Reference proteome</keyword>
<proteinExistence type="predicted"/>
<gene>
    <name evidence="2" type="ORF">H4R20_007127</name>
</gene>
<evidence type="ECO:0000256" key="1">
    <source>
        <dbReference type="SAM" id="MobiDB-lite"/>
    </source>
</evidence>
<feature type="non-terminal residue" evidence="2">
    <location>
        <position position="1"/>
    </location>
</feature>
<dbReference type="Proteomes" id="UP001140094">
    <property type="component" value="Unassembled WGS sequence"/>
</dbReference>
<dbReference type="OrthoDB" id="5567423at2759"/>
<reference evidence="2" key="1">
    <citation type="submission" date="2022-07" db="EMBL/GenBank/DDBJ databases">
        <title>Phylogenomic reconstructions and comparative analyses of Kickxellomycotina fungi.</title>
        <authorList>
            <person name="Reynolds N.K."/>
            <person name="Stajich J.E."/>
            <person name="Barry K."/>
            <person name="Grigoriev I.V."/>
            <person name="Crous P."/>
            <person name="Smith M.E."/>
        </authorList>
    </citation>
    <scope>NUCLEOTIDE SEQUENCE</scope>
    <source>
        <strain evidence="2">NRRL 1565</strain>
    </source>
</reference>
<protein>
    <submittedName>
        <fullName evidence="2">Uncharacterized protein</fullName>
    </submittedName>
</protein>
<evidence type="ECO:0000313" key="2">
    <source>
        <dbReference type="EMBL" id="KAJ2789732.1"/>
    </source>
</evidence>
<feature type="compositionally biased region" description="Polar residues" evidence="1">
    <location>
        <begin position="264"/>
        <end position="284"/>
    </location>
</feature>
<comment type="caution">
    <text evidence="2">The sequence shown here is derived from an EMBL/GenBank/DDBJ whole genome shotgun (WGS) entry which is preliminary data.</text>
</comment>
<dbReference type="AlphaFoldDB" id="A0A9W8LP54"/>
<name>A0A9W8LP54_9FUNG</name>
<accession>A0A9W8LP54</accession>